<protein>
    <recommendedName>
        <fullName evidence="3">Chemotaxis protein CheA</fullName>
        <ecNumber evidence="2">2.7.13.3</ecNumber>
    </recommendedName>
</protein>
<keyword evidence="7" id="KW-0902">Two-component regulatory system</keyword>
<dbReference type="PROSITE" id="PS50109">
    <property type="entry name" value="HIS_KIN"/>
    <property type="match status" value="1"/>
</dbReference>
<organism evidence="16 17">
    <name type="scientific">Dokdonella immobilis</name>
    <dbReference type="NCBI Taxonomy" id="578942"/>
    <lineage>
        <taxon>Bacteria</taxon>
        <taxon>Pseudomonadati</taxon>
        <taxon>Pseudomonadota</taxon>
        <taxon>Gammaproteobacteria</taxon>
        <taxon>Lysobacterales</taxon>
        <taxon>Rhodanobacteraceae</taxon>
        <taxon>Dokdonella</taxon>
    </lineage>
</organism>
<dbReference type="Pfam" id="PF02895">
    <property type="entry name" value="H-kinase_dim"/>
    <property type="match status" value="1"/>
</dbReference>
<dbReference type="InterPro" id="IPR008207">
    <property type="entry name" value="Sig_transdc_His_kin_Hpt_dom"/>
</dbReference>
<dbReference type="Proteomes" id="UP000198575">
    <property type="component" value="Unassembled WGS sequence"/>
</dbReference>
<dbReference type="PROSITE" id="PS50894">
    <property type="entry name" value="HPT"/>
    <property type="match status" value="3"/>
</dbReference>
<evidence type="ECO:0000259" key="14">
    <source>
        <dbReference type="PROSITE" id="PS50851"/>
    </source>
</evidence>
<keyword evidence="5" id="KW-0808">Transferase</keyword>
<feature type="region of interest" description="Disordered" evidence="11">
    <location>
        <begin position="1518"/>
        <end position="1567"/>
    </location>
</feature>
<dbReference type="InterPro" id="IPR036890">
    <property type="entry name" value="HATPase_C_sf"/>
</dbReference>
<dbReference type="InterPro" id="IPR051315">
    <property type="entry name" value="Bact_Chemotaxis_CheA"/>
</dbReference>
<dbReference type="Pfam" id="PF02518">
    <property type="entry name" value="HATPase_c"/>
    <property type="match status" value="1"/>
</dbReference>
<dbReference type="Pfam" id="PF01584">
    <property type="entry name" value="CheW"/>
    <property type="match status" value="1"/>
</dbReference>
<dbReference type="Pfam" id="PF01627">
    <property type="entry name" value="Hpt"/>
    <property type="match status" value="3"/>
</dbReference>
<evidence type="ECO:0000256" key="8">
    <source>
        <dbReference type="ARBA" id="ARBA00035100"/>
    </source>
</evidence>
<feature type="compositionally biased region" description="Low complexity" evidence="11">
    <location>
        <begin position="1533"/>
        <end position="1548"/>
    </location>
</feature>
<dbReference type="FunFam" id="3.30.565.10:FF:000016">
    <property type="entry name" value="Chemotaxis protein CheA, putative"/>
    <property type="match status" value="1"/>
</dbReference>
<feature type="domain" description="CheW-like" evidence="14">
    <location>
        <begin position="1897"/>
        <end position="2034"/>
    </location>
</feature>
<feature type="compositionally biased region" description="Low complexity" evidence="11">
    <location>
        <begin position="1318"/>
        <end position="1327"/>
    </location>
</feature>
<dbReference type="SUPFAM" id="SSF52172">
    <property type="entry name" value="CheY-like"/>
    <property type="match status" value="1"/>
</dbReference>
<keyword evidence="6 16" id="KW-0418">Kinase</keyword>
<dbReference type="CDD" id="cd17546">
    <property type="entry name" value="REC_hyHK_CKI1_RcsC-like"/>
    <property type="match status" value="1"/>
</dbReference>
<dbReference type="OrthoDB" id="9803176at2"/>
<dbReference type="PROSITE" id="PS50851">
    <property type="entry name" value="CHEW"/>
    <property type="match status" value="1"/>
</dbReference>
<comment type="function">
    <text evidence="8">Involved in the transmission of sensory signals from the chemoreceptors to the flagellar motors. CheA is autophosphorylated; it can transfer its phosphate group to either CheB or CheY.</text>
</comment>
<dbReference type="InterPro" id="IPR011006">
    <property type="entry name" value="CheY-like_superfamily"/>
</dbReference>
<dbReference type="GO" id="GO:0006935">
    <property type="term" value="P:chemotaxis"/>
    <property type="evidence" value="ECO:0007669"/>
    <property type="project" value="InterPro"/>
</dbReference>
<feature type="region of interest" description="Disordered" evidence="11">
    <location>
        <begin position="1302"/>
        <end position="1333"/>
    </location>
</feature>
<evidence type="ECO:0000256" key="3">
    <source>
        <dbReference type="ARBA" id="ARBA00021495"/>
    </source>
</evidence>
<dbReference type="InterPro" id="IPR002545">
    <property type="entry name" value="CheW-lke_dom"/>
</dbReference>
<feature type="domain" description="HPt" evidence="15">
    <location>
        <begin position="797"/>
        <end position="901"/>
    </location>
</feature>
<dbReference type="Gene3D" id="2.30.30.40">
    <property type="entry name" value="SH3 Domains"/>
    <property type="match status" value="1"/>
</dbReference>
<feature type="domain" description="HPt" evidence="15">
    <location>
        <begin position="1389"/>
        <end position="1493"/>
    </location>
</feature>
<evidence type="ECO:0000256" key="7">
    <source>
        <dbReference type="ARBA" id="ARBA00023012"/>
    </source>
</evidence>
<evidence type="ECO:0000313" key="17">
    <source>
        <dbReference type="Proteomes" id="UP000198575"/>
    </source>
</evidence>
<dbReference type="InterPro" id="IPR036641">
    <property type="entry name" value="HPT_dom_sf"/>
</dbReference>
<evidence type="ECO:0000256" key="11">
    <source>
        <dbReference type="SAM" id="MobiDB-lite"/>
    </source>
</evidence>
<gene>
    <name evidence="16" type="ORF">SAMN05216289_106125</name>
</gene>
<dbReference type="CDD" id="cd00088">
    <property type="entry name" value="HPT"/>
    <property type="match status" value="2"/>
</dbReference>
<keyword evidence="4 10" id="KW-0597">Phosphoprotein</keyword>
<feature type="modified residue" description="Phosphohistidine" evidence="9">
    <location>
        <position position="1031"/>
    </location>
</feature>
<comment type="catalytic activity">
    <reaction evidence="1">
        <text>ATP + protein L-histidine = ADP + protein N-phospho-L-histidine.</text>
        <dbReference type="EC" id="2.7.13.3"/>
    </reaction>
</comment>
<feature type="region of interest" description="Disordered" evidence="11">
    <location>
        <begin position="1185"/>
        <end position="1204"/>
    </location>
</feature>
<feature type="region of interest" description="Disordered" evidence="11">
    <location>
        <begin position="571"/>
        <end position="599"/>
    </location>
</feature>
<dbReference type="SUPFAM" id="SSF55874">
    <property type="entry name" value="ATPase domain of HSP90 chaperone/DNA topoisomerase II/histidine kinase"/>
    <property type="match status" value="1"/>
</dbReference>
<dbReference type="SUPFAM" id="SSF50341">
    <property type="entry name" value="CheW-like"/>
    <property type="match status" value="1"/>
</dbReference>
<dbReference type="SMART" id="SM00387">
    <property type="entry name" value="HATPase_c"/>
    <property type="match status" value="1"/>
</dbReference>
<dbReference type="InterPro" id="IPR004358">
    <property type="entry name" value="Sig_transdc_His_kin-like_C"/>
</dbReference>
<evidence type="ECO:0000259" key="12">
    <source>
        <dbReference type="PROSITE" id="PS50109"/>
    </source>
</evidence>
<dbReference type="InterPro" id="IPR037006">
    <property type="entry name" value="CheA-like_homodim_sf"/>
</dbReference>
<feature type="region of interest" description="Disordered" evidence="11">
    <location>
        <begin position="1347"/>
        <end position="1384"/>
    </location>
</feature>
<dbReference type="SMART" id="SM00448">
    <property type="entry name" value="REC"/>
    <property type="match status" value="1"/>
</dbReference>
<reference evidence="16 17" key="1">
    <citation type="submission" date="2016-10" db="EMBL/GenBank/DDBJ databases">
        <authorList>
            <person name="de Groot N.N."/>
        </authorList>
    </citation>
    <scope>NUCLEOTIDE SEQUENCE [LARGE SCALE GENOMIC DNA]</scope>
    <source>
        <strain evidence="16 17">CGMCC 1.7659</strain>
    </source>
</reference>
<sequence length="2187" mass="237599">MKIMKLHDDFTTLNWVKGELDDTLKQARQALEAYVEDPADTSLMRFCATYLHQAQGTLRMVELYGAAMVIEEMERLAEALLADAVPQREEGYSVLMRGMVQLPDYLERVQTGHKDIPIVLLPLLNDLRACRGEKLLSDSALFSPDLAAVLPAAANGLPKPLALKELRSQALRLRLAFQAALLKWFRDSSQTQNPLRLRDVLDRLRSTVASGEEARRLFWIAAGVAEAIGEGALESGASVKLLFGSVDREIRRFAEIGEEGLNSAPPRELVKGLLYYIAHSTSQSPRVEEIRQTYALGSLLPTDQEVAHAKSSISGHNRALLDTVSVAIKEDLLRVKEALDIFLRAQQRDPADLMSQIDLLDRVRDTLGMLGLGVPRRVVTEQRSTIEDIAQGRREADEGTLLDVAGALLYVEASLDDHIERLGAVGEEGDDEAIELPKAEVRKILDALMHEAAVNIQQAKHDVIAFIESPWDHERVEQIPRLLEEISGALRMLDLGDAAELMGGIVRFVEVELQRHRRVPTAEQMDSLADALASIEYFLEATREQRGGRQKILDVTRESLETLGYWPIPPAESEAVGSPAGGIEAATPGPESAPGKSVVSDDDALAAAAALAYENSDSIDTGSYTATRVIEPVDDEPTQAGTDFPSWGEHLPLEQSAALRPDDASDTAEMNLDGLDFVESESSAIPTGTTFETVEAPDELDSVIEIAEGEDLAGLIVGETGEARREEHDVGGLRLAETTHDRDAPHAGASDRLDAGNVIVDADGSRWIEVEEEIEEEVEEEVLSADAADGSFQITASSEIDDEIRDVFIEEVQEEIDNLRAQLPLWRAGAEDLERVKPIRRSFHTLKGSGRLVGALALGEFSWKVENMLNRVLDRSIAPSAQVLALVDHAVDALPGQLEALRGEGVPTANIAGIMETADRLAEGELASVPARQQAVQTVTRKVKRLVKRRVPYEEAAGATEASASELPVPVELESQRRSEIVAGPMPGLDPVLFDILKSETAMHLGVVDEFLDQASYVDLPVSEPLLRAAHTLSGAIAMVEIEPLTHLLSPLEGYLKRMRASGTAVDAEGLAVLRETAAAVREAMTCLDRGSSDLPDTHDLAGRVTALRDALHEPESALQFYHQDDEHLQGPGPVDVSIAAGADDELGNLEFEAIAEDDGVVEALVDDEPSLSIALATDVGSSAADDSAAQAGDRHQTAADGDVADADRSGIALEFPEDTDIDALIAASNAFADIPGRSGSEFADITAQPLADGDAEAEAEAEAGFAIEFDETALESITLDNIVEPDLEDTTLTSIAAGADETAGEASIAPTSFDAQPSVEPEVPSEPAEEVEPEIEAIVEAVDTDEPHRAPPAEAVAEPVPDEDAQPAARAVEESSQPDLQPEGALELPEMDQDLLDIFVQEGNDILDHSDSVMAQLRESPQDRELIVALQRDLHTLKGGARMAGIGPIGDLTHAMESLLDATYDGHRSMDLSAVEALERSYDALHGLVQRIARREAIAMPAQMISRLENLVAGESLDESEPMPMPAPAPMPAAAAAGDDAAGKAGAQVRPAPRALPNLDAEDEPRAPQEMIRVRSELLDSLVNYAGEVSIYRSRLEQQISSFRFNLIEFEQTVSRLREQLRKLEIETEAQIIARYQREHHDGVEAVFDPLELDRFSQLQQYSRALGESVSDLVSIQGLLDDLTRQSETLLLQQSRVSSDLQEGLMRTRMVPFDSMVPSLRRTVRQAAQELGKRAQLKVEGAQGEMDRNLLERMKAPFEHMLRNALAHGIETPQQRLAANKPLDGTVTIRVSRESTEVVLRISDDGAGMDRDAIRRKAISLGLLNPDANLSDRDLYGFILEAGFSTAEQVTQLAGRGVGMDVVHSEIKQLGGSLVIDSVRGTGTTFTIRLPFTLAVTQAILVKLGESTYAVPMSSVQGVVRIALDDYSKRLGSGDPTYTYAGEDFKIYELSQLLGVPQGRVIDETQLPLLMTRTGDQRAAVRIDAVVGSREIVVKSVGPQISSVPGIFGATIMGDGSVIMILDLAPLVRRVASLRASVAAGEIPEVAEVVPAPELPEVRRKTMIMVVDDSITMRKVTTRVLERAEMDVVTAKDGLDAVEKLQDSVPDLMLLDIEMPRMDGYELATYMRNDARLKNVPIIMVTSRTGEKHRQRALEIGVERYLGKPYQEADLLRQVQETLRTTRADA</sequence>
<evidence type="ECO:0000256" key="5">
    <source>
        <dbReference type="ARBA" id="ARBA00022679"/>
    </source>
</evidence>
<proteinExistence type="predicted"/>
<dbReference type="Gene3D" id="1.20.120.160">
    <property type="entry name" value="HPT domain"/>
    <property type="match status" value="5"/>
</dbReference>
<dbReference type="InterPro" id="IPR058661">
    <property type="entry name" value="FimL_2nd"/>
</dbReference>
<dbReference type="GO" id="GO:0000155">
    <property type="term" value="F:phosphorelay sensor kinase activity"/>
    <property type="evidence" value="ECO:0007669"/>
    <property type="project" value="InterPro"/>
</dbReference>
<feature type="modified residue" description="Phosphohistidine" evidence="9">
    <location>
        <position position="1436"/>
    </location>
</feature>
<dbReference type="SMART" id="SM00260">
    <property type="entry name" value="CheW"/>
    <property type="match status" value="1"/>
</dbReference>
<evidence type="ECO:0000313" key="16">
    <source>
        <dbReference type="EMBL" id="SFN17874.1"/>
    </source>
</evidence>
<name>A0A1I4WVP9_9GAMM</name>
<dbReference type="InterPro" id="IPR005467">
    <property type="entry name" value="His_kinase_dom"/>
</dbReference>
<dbReference type="PRINTS" id="PR00344">
    <property type="entry name" value="BCTRLSENSOR"/>
</dbReference>
<dbReference type="Pfam" id="PF00072">
    <property type="entry name" value="Response_reg"/>
    <property type="match status" value="1"/>
</dbReference>
<dbReference type="GO" id="GO:0005737">
    <property type="term" value="C:cytoplasm"/>
    <property type="evidence" value="ECO:0007669"/>
    <property type="project" value="InterPro"/>
</dbReference>
<dbReference type="SUPFAM" id="SSF47226">
    <property type="entry name" value="Histidine-containing phosphotransfer domain, HPT domain"/>
    <property type="match status" value="5"/>
</dbReference>
<evidence type="ECO:0000256" key="1">
    <source>
        <dbReference type="ARBA" id="ARBA00000085"/>
    </source>
</evidence>
<dbReference type="SMART" id="SM00073">
    <property type="entry name" value="HPT"/>
    <property type="match status" value="2"/>
</dbReference>
<dbReference type="EC" id="2.7.13.3" evidence="2"/>
<feature type="modified residue" description="4-aspartylphosphate" evidence="10">
    <location>
        <position position="2113"/>
    </location>
</feature>
<accession>A0A1I4WVP9</accession>
<feature type="domain" description="HPt" evidence="15">
    <location>
        <begin position="989"/>
        <end position="1088"/>
    </location>
</feature>
<dbReference type="PANTHER" id="PTHR43395:SF8">
    <property type="entry name" value="HISTIDINE KINASE"/>
    <property type="match status" value="1"/>
</dbReference>
<evidence type="ECO:0000259" key="15">
    <source>
        <dbReference type="PROSITE" id="PS50894"/>
    </source>
</evidence>
<dbReference type="SMART" id="SM01231">
    <property type="entry name" value="H-kinase_dim"/>
    <property type="match status" value="1"/>
</dbReference>
<dbReference type="PROSITE" id="PS50110">
    <property type="entry name" value="RESPONSE_REGULATORY"/>
    <property type="match status" value="1"/>
</dbReference>
<feature type="domain" description="Histidine kinase" evidence="12">
    <location>
        <begin position="1662"/>
        <end position="1895"/>
    </location>
</feature>
<dbReference type="PANTHER" id="PTHR43395">
    <property type="entry name" value="SENSOR HISTIDINE KINASE CHEA"/>
    <property type="match status" value="1"/>
</dbReference>
<evidence type="ECO:0000256" key="10">
    <source>
        <dbReference type="PROSITE-ProRule" id="PRU00169"/>
    </source>
</evidence>
<dbReference type="STRING" id="578942.SAMN05216289_106125"/>
<keyword evidence="17" id="KW-1185">Reference proteome</keyword>
<dbReference type="EMBL" id="FOVF01000006">
    <property type="protein sequence ID" value="SFN17874.1"/>
    <property type="molecule type" value="Genomic_DNA"/>
</dbReference>
<evidence type="ECO:0000256" key="9">
    <source>
        <dbReference type="PROSITE-ProRule" id="PRU00110"/>
    </source>
</evidence>
<dbReference type="Gene3D" id="3.40.50.2300">
    <property type="match status" value="1"/>
</dbReference>
<dbReference type="InterPro" id="IPR036061">
    <property type="entry name" value="CheW-like_dom_sf"/>
</dbReference>
<feature type="domain" description="Response regulatory" evidence="13">
    <location>
        <begin position="2064"/>
        <end position="2180"/>
    </location>
</feature>
<dbReference type="InterPro" id="IPR004105">
    <property type="entry name" value="CheA-like_dim"/>
</dbReference>
<dbReference type="Gene3D" id="3.30.565.10">
    <property type="entry name" value="Histidine kinase-like ATPase, C-terminal domain"/>
    <property type="match status" value="1"/>
</dbReference>
<dbReference type="InterPro" id="IPR001789">
    <property type="entry name" value="Sig_transdc_resp-reg_receiver"/>
</dbReference>
<evidence type="ECO:0000256" key="4">
    <source>
        <dbReference type="ARBA" id="ARBA00022553"/>
    </source>
</evidence>
<feature type="modified residue" description="Phosphohistidine" evidence="9">
    <location>
        <position position="844"/>
    </location>
</feature>
<dbReference type="Pfam" id="PF26379">
    <property type="entry name" value="FimL_2nd"/>
    <property type="match status" value="1"/>
</dbReference>
<dbReference type="InterPro" id="IPR003594">
    <property type="entry name" value="HATPase_dom"/>
</dbReference>
<evidence type="ECO:0000256" key="6">
    <source>
        <dbReference type="ARBA" id="ARBA00022777"/>
    </source>
</evidence>
<evidence type="ECO:0000259" key="13">
    <source>
        <dbReference type="PROSITE" id="PS50110"/>
    </source>
</evidence>
<dbReference type="Gene3D" id="1.10.287.560">
    <property type="entry name" value="Histidine kinase CheA-like, homodimeric domain"/>
    <property type="match status" value="1"/>
</dbReference>
<evidence type="ECO:0000256" key="2">
    <source>
        <dbReference type="ARBA" id="ARBA00012438"/>
    </source>
</evidence>